<comment type="subcellular location">
    <subcellularLocation>
        <location evidence="1">Secreted</location>
    </subcellularLocation>
</comment>
<dbReference type="InterPro" id="IPR052295">
    <property type="entry name" value="Odorant-binding_protein"/>
</dbReference>
<dbReference type="EMBL" id="KE525006">
    <property type="protein sequence ID" value="KFB40313.1"/>
    <property type="molecule type" value="Genomic_DNA"/>
</dbReference>
<keyword evidence="7" id="KW-1015">Disulfide bond</keyword>
<dbReference type="AlphaFoldDB" id="A0A084VQR9"/>
<keyword evidence="12" id="KW-1185">Reference proteome</keyword>
<evidence type="ECO:0000256" key="5">
    <source>
        <dbReference type="ARBA" id="ARBA00022606"/>
    </source>
</evidence>
<evidence type="ECO:0000256" key="1">
    <source>
        <dbReference type="ARBA" id="ARBA00004613"/>
    </source>
</evidence>
<gene>
    <name evidence="10" type="ORF">ZHAS_00007801</name>
</gene>
<dbReference type="GO" id="GO:0005576">
    <property type="term" value="C:extracellular region"/>
    <property type="evidence" value="ECO:0007669"/>
    <property type="project" value="UniProtKB-SubCell"/>
</dbReference>
<evidence type="ECO:0000256" key="3">
    <source>
        <dbReference type="ARBA" id="ARBA00022448"/>
    </source>
</evidence>
<evidence type="ECO:0000313" key="12">
    <source>
        <dbReference type="Proteomes" id="UP000030765"/>
    </source>
</evidence>
<dbReference type="GO" id="GO:0007608">
    <property type="term" value="P:sensory perception of smell"/>
    <property type="evidence" value="ECO:0007669"/>
    <property type="project" value="UniProtKB-KW"/>
</dbReference>
<evidence type="ECO:0000256" key="8">
    <source>
        <dbReference type="SAM" id="SignalP"/>
    </source>
</evidence>
<evidence type="ECO:0000313" key="10">
    <source>
        <dbReference type="EMBL" id="KFB40313.1"/>
    </source>
</evidence>
<evidence type="ECO:0000256" key="7">
    <source>
        <dbReference type="ARBA" id="ARBA00023157"/>
    </source>
</evidence>
<dbReference type="OrthoDB" id="7733457at2759"/>
<proteinExistence type="inferred from homology"/>
<comment type="similarity">
    <text evidence="2">Belongs to the PBP/GOBP family.</text>
</comment>
<evidence type="ECO:0000256" key="2">
    <source>
        <dbReference type="ARBA" id="ARBA00008098"/>
    </source>
</evidence>
<evidence type="ECO:0000259" key="9">
    <source>
        <dbReference type="Pfam" id="PF22651"/>
    </source>
</evidence>
<evidence type="ECO:0000313" key="11">
    <source>
        <dbReference type="EnsemblMetazoa" id="ASIC007801-PA"/>
    </source>
</evidence>
<feature type="chain" id="PRO_5010759872" evidence="8">
    <location>
        <begin position="20"/>
        <end position="203"/>
    </location>
</feature>
<dbReference type="EnsemblMetazoa" id="ASIC007801-RA">
    <property type="protein sequence ID" value="ASIC007801-PA"/>
    <property type="gene ID" value="ASIC007801"/>
</dbReference>
<organism evidence="10">
    <name type="scientific">Anopheles sinensis</name>
    <name type="common">Mosquito</name>
    <dbReference type="NCBI Taxonomy" id="74873"/>
    <lineage>
        <taxon>Eukaryota</taxon>
        <taxon>Metazoa</taxon>
        <taxon>Ecdysozoa</taxon>
        <taxon>Arthropoda</taxon>
        <taxon>Hexapoda</taxon>
        <taxon>Insecta</taxon>
        <taxon>Pterygota</taxon>
        <taxon>Neoptera</taxon>
        <taxon>Endopterygota</taxon>
        <taxon>Diptera</taxon>
        <taxon>Nematocera</taxon>
        <taxon>Culicoidea</taxon>
        <taxon>Culicidae</taxon>
        <taxon>Anophelinae</taxon>
        <taxon>Anopheles</taxon>
    </lineage>
</organism>
<dbReference type="STRING" id="74873.A0A084VQR9"/>
<dbReference type="GO" id="GO:0005549">
    <property type="term" value="F:odorant binding"/>
    <property type="evidence" value="ECO:0007669"/>
    <property type="project" value="InterPro"/>
</dbReference>
<dbReference type="Gene3D" id="1.10.238.270">
    <property type="match status" value="1"/>
</dbReference>
<feature type="signal peptide" evidence="8">
    <location>
        <begin position="1"/>
        <end position="19"/>
    </location>
</feature>
<dbReference type="EMBL" id="ATLV01015302">
    <property type="status" value="NOT_ANNOTATED_CDS"/>
    <property type="molecule type" value="Genomic_DNA"/>
</dbReference>
<name>A0A084VQR9_ANOSI</name>
<dbReference type="PANTHER" id="PTHR21066:SF3">
    <property type="entry name" value="IP02236P"/>
    <property type="match status" value="1"/>
</dbReference>
<dbReference type="InterPro" id="IPR054577">
    <property type="entry name" value="OBP47-like_dom"/>
</dbReference>
<dbReference type="Proteomes" id="UP000030765">
    <property type="component" value="Unassembled WGS sequence"/>
</dbReference>
<protein>
    <submittedName>
        <fullName evidence="10 11">Odorant binding protein (AGAP007289-PA)</fullName>
    </submittedName>
</protein>
<dbReference type="SUPFAM" id="SSF47565">
    <property type="entry name" value="Insect pheromone/odorant-binding proteins"/>
    <property type="match status" value="1"/>
</dbReference>
<keyword evidence="4" id="KW-0964">Secreted</keyword>
<dbReference type="InterPro" id="IPR036728">
    <property type="entry name" value="PBP_GOBP_sf"/>
</dbReference>
<dbReference type="VEuPathDB" id="VectorBase:ASIC007801"/>
<keyword evidence="3" id="KW-0813">Transport</keyword>
<feature type="domain" description="OBP47-like" evidence="9">
    <location>
        <begin position="46"/>
        <end position="190"/>
    </location>
</feature>
<dbReference type="OMA" id="CCPMPDF"/>
<evidence type="ECO:0000256" key="4">
    <source>
        <dbReference type="ARBA" id="ARBA00022525"/>
    </source>
</evidence>
<sequence>MNPIYGTTILVFLCSSLLASVAPAPSKDACAKGDINTDPFSCCTIPKLLDVAVVTTCFEKYPIDPSTTPTKGSISPTDCMSECIMNSTGIYNRKGDVDSKKLTNVFTDSLPTNSPWLNVVNNAIKECSTQATKKSTEFDKTIASSKKSATKGQLVCNPEASFLVDCIHTTVFTNCPASLRSTTAECDSIWKFLKVCPFSALRQ</sequence>
<reference evidence="11" key="2">
    <citation type="submission" date="2020-05" db="UniProtKB">
        <authorList>
            <consortium name="EnsemblMetazoa"/>
        </authorList>
    </citation>
    <scope>IDENTIFICATION</scope>
</reference>
<reference evidence="10 12" key="1">
    <citation type="journal article" date="2014" name="BMC Genomics">
        <title>Genome sequence of Anopheles sinensis provides insight into genetics basis of mosquito competence for malaria parasites.</title>
        <authorList>
            <person name="Zhou D."/>
            <person name="Zhang D."/>
            <person name="Ding G."/>
            <person name="Shi L."/>
            <person name="Hou Q."/>
            <person name="Ye Y."/>
            <person name="Xu Y."/>
            <person name="Zhou H."/>
            <person name="Xiong C."/>
            <person name="Li S."/>
            <person name="Yu J."/>
            <person name="Hong S."/>
            <person name="Yu X."/>
            <person name="Zou P."/>
            <person name="Chen C."/>
            <person name="Chang X."/>
            <person name="Wang W."/>
            <person name="Lv Y."/>
            <person name="Sun Y."/>
            <person name="Ma L."/>
            <person name="Shen B."/>
            <person name="Zhu C."/>
        </authorList>
    </citation>
    <scope>NUCLEOTIDE SEQUENCE [LARGE SCALE GENOMIC DNA]</scope>
</reference>
<keyword evidence="5" id="KW-0716">Sensory transduction</keyword>
<dbReference type="Pfam" id="PF22651">
    <property type="entry name" value="OBP47_like"/>
    <property type="match status" value="1"/>
</dbReference>
<dbReference type="PANTHER" id="PTHR21066">
    <property type="entry name" value="ODORANT-BINDING PROTEIN 59A-RELATED"/>
    <property type="match status" value="1"/>
</dbReference>
<keyword evidence="8" id="KW-0732">Signal</keyword>
<accession>A0A084VQR9</accession>
<evidence type="ECO:0000256" key="6">
    <source>
        <dbReference type="ARBA" id="ARBA00022725"/>
    </source>
</evidence>
<dbReference type="VEuPathDB" id="VectorBase:ASIS002499"/>
<keyword evidence="6" id="KW-0552">Olfaction</keyword>